<dbReference type="Proteomes" id="UP001380365">
    <property type="component" value="Unassembled WGS sequence"/>
</dbReference>
<reference evidence="2 3" key="1">
    <citation type="submission" date="2023-12" db="EMBL/GenBank/DDBJ databases">
        <title>Gut-associated functions are favored during microbiome assembly across C. elegans life.</title>
        <authorList>
            <person name="Zimmermann J."/>
        </authorList>
    </citation>
    <scope>NUCLEOTIDE SEQUENCE [LARGE SCALE GENOMIC DNA]</scope>
    <source>
        <strain evidence="2 3">JUb134</strain>
    </source>
</reference>
<evidence type="ECO:0000313" key="3">
    <source>
        <dbReference type="Proteomes" id="UP001380365"/>
    </source>
</evidence>
<name>A0ABU8Q475_9SPHN</name>
<keyword evidence="3" id="KW-1185">Reference proteome</keyword>
<sequence length="85" mass="9137">MRTMILAVLLGALSGGTALAQGNDKGAAVDQPGSEASEKKICRRMQVTGSILAGKRVCHTRAEWTEIDRANQDALEQARRSRGTR</sequence>
<proteinExistence type="predicted"/>
<feature type="signal peptide" evidence="1">
    <location>
        <begin position="1"/>
        <end position="20"/>
    </location>
</feature>
<organism evidence="2 3">
    <name type="scientific">Sphingomonas molluscorum</name>
    <dbReference type="NCBI Taxonomy" id="418184"/>
    <lineage>
        <taxon>Bacteria</taxon>
        <taxon>Pseudomonadati</taxon>
        <taxon>Pseudomonadota</taxon>
        <taxon>Alphaproteobacteria</taxon>
        <taxon>Sphingomonadales</taxon>
        <taxon>Sphingomonadaceae</taxon>
        <taxon>Sphingomonas</taxon>
    </lineage>
</organism>
<evidence type="ECO:0000256" key="1">
    <source>
        <dbReference type="SAM" id="SignalP"/>
    </source>
</evidence>
<protein>
    <submittedName>
        <fullName evidence="2">Uncharacterized protein</fullName>
    </submittedName>
</protein>
<gene>
    <name evidence="2" type="ORF">WH159_08295</name>
</gene>
<feature type="chain" id="PRO_5045727160" evidence="1">
    <location>
        <begin position="21"/>
        <end position="85"/>
    </location>
</feature>
<accession>A0ABU8Q475</accession>
<comment type="caution">
    <text evidence="2">The sequence shown here is derived from an EMBL/GenBank/DDBJ whole genome shotgun (WGS) entry which is preliminary data.</text>
</comment>
<keyword evidence="1" id="KW-0732">Signal</keyword>
<dbReference type="RefSeq" id="WP_132882767.1">
    <property type="nucleotide sequence ID" value="NZ_JBBGZA010000001.1"/>
</dbReference>
<evidence type="ECO:0000313" key="2">
    <source>
        <dbReference type="EMBL" id="MEJ5094541.1"/>
    </source>
</evidence>
<dbReference type="EMBL" id="JBBGZA010000001">
    <property type="protein sequence ID" value="MEJ5094541.1"/>
    <property type="molecule type" value="Genomic_DNA"/>
</dbReference>